<evidence type="ECO:0000313" key="2">
    <source>
        <dbReference type="EMBL" id="OLZ51001.1"/>
    </source>
</evidence>
<keyword evidence="3" id="KW-1185">Reference proteome</keyword>
<reference evidence="2 3" key="1">
    <citation type="submission" date="2016-01" db="EMBL/GenBank/DDBJ databases">
        <title>Amycolatopsis coloradensis genome sequencing and assembly.</title>
        <authorList>
            <person name="Mayilraj S."/>
        </authorList>
    </citation>
    <scope>NUCLEOTIDE SEQUENCE [LARGE SCALE GENOMIC DNA]</scope>
    <source>
        <strain evidence="2 3">DSM 44225</strain>
    </source>
</reference>
<dbReference type="STRING" id="76021.BS329_17265"/>
<comment type="caution">
    <text evidence="2">The sequence shown here is derived from an EMBL/GenBank/DDBJ whole genome shotgun (WGS) entry which is preliminary data.</text>
</comment>
<gene>
    <name evidence="2" type="ORF">BS329_17265</name>
</gene>
<name>A0A1R0KSQ9_9PSEU</name>
<proteinExistence type="predicted"/>
<protein>
    <recommendedName>
        <fullName evidence="1">SnoaL-like domain-containing protein</fullName>
    </recommendedName>
</protein>
<dbReference type="Proteomes" id="UP000187486">
    <property type="component" value="Unassembled WGS sequence"/>
</dbReference>
<dbReference type="Gene3D" id="3.10.450.50">
    <property type="match status" value="1"/>
</dbReference>
<dbReference type="InterPro" id="IPR037401">
    <property type="entry name" value="SnoaL-like"/>
</dbReference>
<dbReference type="RefSeq" id="WP_076161980.1">
    <property type="nucleotide sequence ID" value="NZ_JBEZVB010000188.1"/>
</dbReference>
<accession>A0A1R0KSQ9</accession>
<sequence length="139" mass="15510">MSDRTQATLDELFRRMSTGDTDGASELFADSVAWDIPGATELVPWIGPRRNPAEIREFYDLLDKGLIKDRFDVERVLVDGPHAVAAGRLRSIIRGNGKVIESAFTIQFEVNDDGLITKYLLLEDSWHVANAVVPDQPRA</sequence>
<dbReference type="SUPFAM" id="SSF54427">
    <property type="entry name" value="NTF2-like"/>
    <property type="match status" value="1"/>
</dbReference>
<feature type="domain" description="SnoaL-like" evidence="1">
    <location>
        <begin position="11"/>
        <end position="118"/>
    </location>
</feature>
<dbReference type="InterPro" id="IPR032710">
    <property type="entry name" value="NTF2-like_dom_sf"/>
</dbReference>
<organism evidence="2 3">
    <name type="scientific">Amycolatopsis coloradensis</name>
    <dbReference type="NCBI Taxonomy" id="76021"/>
    <lineage>
        <taxon>Bacteria</taxon>
        <taxon>Bacillati</taxon>
        <taxon>Actinomycetota</taxon>
        <taxon>Actinomycetes</taxon>
        <taxon>Pseudonocardiales</taxon>
        <taxon>Pseudonocardiaceae</taxon>
        <taxon>Amycolatopsis</taxon>
    </lineage>
</organism>
<evidence type="ECO:0000313" key="3">
    <source>
        <dbReference type="Proteomes" id="UP000187486"/>
    </source>
</evidence>
<evidence type="ECO:0000259" key="1">
    <source>
        <dbReference type="Pfam" id="PF12680"/>
    </source>
</evidence>
<dbReference type="AlphaFoldDB" id="A0A1R0KSQ9"/>
<dbReference type="EMBL" id="MQUQ01000009">
    <property type="protein sequence ID" value="OLZ51001.1"/>
    <property type="molecule type" value="Genomic_DNA"/>
</dbReference>
<dbReference type="Pfam" id="PF12680">
    <property type="entry name" value="SnoaL_2"/>
    <property type="match status" value="1"/>
</dbReference>
<dbReference type="OrthoDB" id="8722217at2"/>